<dbReference type="Gene3D" id="3.40.50.1000">
    <property type="entry name" value="HAD superfamily/HAD-like"/>
    <property type="match status" value="1"/>
</dbReference>
<dbReference type="SFLD" id="SFLDG01137">
    <property type="entry name" value="C1.6.1:_Phosphoserine_Phosphat"/>
    <property type="match status" value="1"/>
</dbReference>
<organism evidence="13 14">
    <name type="scientific">Georgenia faecalis</name>
    <dbReference type="NCBI Taxonomy" id="2483799"/>
    <lineage>
        <taxon>Bacteria</taxon>
        <taxon>Bacillati</taxon>
        <taxon>Actinomycetota</taxon>
        <taxon>Actinomycetes</taxon>
        <taxon>Micrococcales</taxon>
        <taxon>Bogoriellaceae</taxon>
        <taxon>Georgenia</taxon>
    </lineage>
</organism>
<evidence type="ECO:0000256" key="5">
    <source>
        <dbReference type="ARBA" id="ARBA00022605"/>
    </source>
</evidence>
<dbReference type="SFLD" id="SFLDF00029">
    <property type="entry name" value="phosphoserine_phosphatase"/>
    <property type="match status" value="1"/>
</dbReference>
<dbReference type="EMBL" id="JBHSGF010000012">
    <property type="protein sequence ID" value="MFC4556447.1"/>
    <property type="molecule type" value="Genomic_DNA"/>
</dbReference>
<evidence type="ECO:0000256" key="12">
    <source>
        <dbReference type="ARBA" id="ARBA00048523"/>
    </source>
</evidence>
<keyword evidence="7 13" id="KW-0378">Hydrolase</keyword>
<dbReference type="InterPro" id="IPR004469">
    <property type="entry name" value="PSP"/>
</dbReference>
<evidence type="ECO:0000256" key="1">
    <source>
        <dbReference type="ARBA" id="ARBA00001946"/>
    </source>
</evidence>
<keyword evidence="14" id="KW-1185">Reference proteome</keyword>
<dbReference type="NCBIfam" id="TIGR01488">
    <property type="entry name" value="HAD-SF-IB"/>
    <property type="match status" value="1"/>
</dbReference>
<keyword evidence="9" id="KW-0718">Serine biosynthesis</keyword>
<evidence type="ECO:0000313" key="14">
    <source>
        <dbReference type="Proteomes" id="UP001595955"/>
    </source>
</evidence>
<gene>
    <name evidence="13" type="primary">serB</name>
    <name evidence="13" type="ORF">ACFO3F_14430</name>
</gene>
<dbReference type="SFLD" id="SFLDG01136">
    <property type="entry name" value="C1.6:_Phosphoserine_Phosphatas"/>
    <property type="match status" value="1"/>
</dbReference>
<dbReference type="PANTHER" id="PTHR43344:SF2">
    <property type="entry name" value="PHOSPHOSERINE PHOSPHATASE"/>
    <property type="match status" value="1"/>
</dbReference>
<comment type="catalytic activity">
    <reaction evidence="12">
        <text>O-phospho-D-serine + H2O = D-serine + phosphate</text>
        <dbReference type="Rhea" id="RHEA:24873"/>
        <dbReference type="ChEBI" id="CHEBI:15377"/>
        <dbReference type="ChEBI" id="CHEBI:35247"/>
        <dbReference type="ChEBI" id="CHEBI:43474"/>
        <dbReference type="ChEBI" id="CHEBI:58680"/>
        <dbReference type="EC" id="3.1.3.3"/>
    </reaction>
</comment>
<evidence type="ECO:0000256" key="2">
    <source>
        <dbReference type="ARBA" id="ARBA00005135"/>
    </source>
</evidence>
<evidence type="ECO:0000256" key="7">
    <source>
        <dbReference type="ARBA" id="ARBA00022801"/>
    </source>
</evidence>
<dbReference type="PANTHER" id="PTHR43344">
    <property type="entry name" value="PHOSPHOSERINE PHOSPHATASE"/>
    <property type="match status" value="1"/>
</dbReference>
<name>A0ABV9DCI8_9MICO</name>
<comment type="similarity">
    <text evidence="3">Belongs to the HAD-like hydrolase superfamily. SerB family.</text>
</comment>
<dbReference type="InterPro" id="IPR036412">
    <property type="entry name" value="HAD-like_sf"/>
</dbReference>
<keyword evidence="5" id="KW-0028">Amino-acid biosynthesis</keyword>
<evidence type="ECO:0000256" key="6">
    <source>
        <dbReference type="ARBA" id="ARBA00022723"/>
    </source>
</evidence>
<evidence type="ECO:0000256" key="10">
    <source>
        <dbReference type="ARBA" id="ARBA00031693"/>
    </source>
</evidence>
<dbReference type="InterPro" id="IPR050582">
    <property type="entry name" value="HAD-like_SerB"/>
</dbReference>
<comment type="pathway">
    <text evidence="2">Amino-acid biosynthesis; L-serine biosynthesis; L-serine from 3-phospho-D-glycerate: step 3/3.</text>
</comment>
<dbReference type="RefSeq" id="WP_244925253.1">
    <property type="nucleotide sequence ID" value="NZ_CP033325.1"/>
</dbReference>
<evidence type="ECO:0000313" key="13">
    <source>
        <dbReference type="EMBL" id="MFC4556447.1"/>
    </source>
</evidence>
<dbReference type="Proteomes" id="UP001595955">
    <property type="component" value="Unassembled WGS sequence"/>
</dbReference>
<proteinExistence type="inferred from homology"/>
<protein>
    <recommendedName>
        <fullName evidence="4">phosphoserine phosphatase</fullName>
        <ecNumber evidence="4">3.1.3.3</ecNumber>
    </recommendedName>
    <alternativeName>
        <fullName evidence="10">O-phosphoserine phosphohydrolase</fullName>
    </alternativeName>
</protein>
<evidence type="ECO:0000256" key="3">
    <source>
        <dbReference type="ARBA" id="ARBA00009184"/>
    </source>
</evidence>
<comment type="cofactor">
    <cofactor evidence="1">
        <name>Mg(2+)</name>
        <dbReference type="ChEBI" id="CHEBI:18420"/>
    </cofactor>
</comment>
<evidence type="ECO:0000256" key="4">
    <source>
        <dbReference type="ARBA" id="ARBA00012640"/>
    </source>
</evidence>
<dbReference type="InterPro" id="IPR023214">
    <property type="entry name" value="HAD_sf"/>
</dbReference>
<accession>A0ABV9DCI8</accession>
<dbReference type="SUPFAM" id="SSF56784">
    <property type="entry name" value="HAD-like"/>
    <property type="match status" value="1"/>
</dbReference>
<dbReference type="EC" id="3.1.3.3" evidence="4"/>
<comment type="caution">
    <text evidence="13">The sequence shown here is derived from an EMBL/GenBank/DDBJ whole genome shotgun (WGS) entry which is preliminary data.</text>
</comment>
<reference evidence="14" key="1">
    <citation type="journal article" date="2019" name="Int. J. Syst. Evol. Microbiol.">
        <title>The Global Catalogue of Microorganisms (GCM) 10K type strain sequencing project: providing services to taxonomists for standard genome sequencing and annotation.</title>
        <authorList>
            <consortium name="The Broad Institute Genomics Platform"/>
            <consortium name="The Broad Institute Genome Sequencing Center for Infectious Disease"/>
            <person name="Wu L."/>
            <person name="Ma J."/>
        </authorList>
    </citation>
    <scope>NUCLEOTIDE SEQUENCE [LARGE SCALE GENOMIC DNA]</scope>
    <source>
        <strain evidence="14">JCM 3369</strain>
    </source>
</reference>
<evidence type="ECO:0000256" key="9">
    <source>
        <dbReference type="ARBA" id="ARBA00023299"/>
    </source>
</evidence>
<keyword evidence="8" id="KW-0460">Magnesium</keyword>
<keyword evidence="6" id="KW-0479">Metal-binding</keyword>
<comment type="catalytic activity">
    <reaction evidence="11">
        <text>O-phospho-L-serine + H2O = L-serine + phosphate</text>
        <dbReference type="Rhea" id="RHEA:21208"/>
        <dbReference type="ChEBI" id="CHEBI:15377"/>
        <dbReference type="ChEBI" id="CHEBI:33384"/>
        <dbReference type="ChEBI" id="CHEBI:43474"/>
        <dbReference type="ChEBI" id="CHEBI:57524"/>
        <dbReference type="EC" id="3.1.3.3"/>
    </reaction>
</comment>
<dbReference type="Pfam" id="PF12710">
    <property type="entry name" value="HAD"/>
    <property type="match status" value="1"/>
</dbReference>
<dbReference type="GO" id="GO:0016787">
    <property type="term" value="F:hydrolase activity"/>
    <property type="evidence" value="ECO:0007669"/>
    <property type="project" value="UniProtKB-KW"/>
</dbReference>
<dbReference type="NCBIfam" id="TIGR00338">
    <property type="entry name" value="serB"/>
    <property type="match status" value="1"/>
</dbReference>
<sequence length="301" mass="29807">MLRISTVWPEAPAAPTSAAGPDGARRAADVVAAAGLDLGAPVPTAGRGWAGLTWLTDAALPAGAGPQLRVRAGEQGIDLAVTTGALAEHGPALVVTDVDSTFITAESIDLLAARAGAGEAVAAVTELAMRGEIDFAESLRRRLLTLAGLPATVLEEVRAEIALMPGADALAAALAARGTPLGLVSGGFVEIVVPLAAELGIDRVRANALEVADGALTGRSSGAVVDAAAKARTLHAWAAELGVDPARVVAAGDGANDLPMLAAAGLGVAFCAKPLVQAQATAAVSFPRLDAVLGLVGLSAR</sequence>
<evidence type="ECO:0000256" key="11">
    <source>
        <dbReference type="ARBA" id="ARBA00048138"/>
    </source>
</evidence>
<dbReference type="SFLD" id="SFLDS00003">
    <property type="entry name" value="Haloacid_Dehalogenase"/>
    <property type="match status" value="1"/>
</dbReference>
<evidence type="ECO:0000256" key="8">
    <source>
        <dbReference type="ARBA" id="ARBA00022842"/>
    </source>
</evidence>